<feature type="non-terminal residue" evidence="1">
    <location>
        <position position="57"/>
    </location>
</feature>
<comment type="caution">
    <text evidence="1">The sequence shown here is derived from an EMBL/GenBank/DDBJ whole genome shotgun (WGS) entry which is preliminary data.</text>
</comment>
<gene>
    <name evidence="1" type="ORF">GMARGA_LOCUS45504</name>
</gene>
<evidence type="ECO:0000313" key="2">
    <source>
        <dbReference type="Proteomes" id="UP000789901"/>
    </source>
</evidence>
<evidence type="ECO:0000313" key="1">
    <source>
        <dbReference type="EMBL" id="CAG8856683.1"/>
    </source>
</evidence>
<proteinExistence type="predicted"/>
<dbReference type="EMBL" id="CAJVQB010162644">
    <property type="protein sequence ID" value="CAG8856683.1"/>
    <property type="molecule type" value="Genomic_DNA"/>
</dbReference>
<sequence>QDEYSNIDDPEIVCEVVSLIGKGAQKSIKDILKYIVSNLVEKKILNPQQPVINLRIS</sequence>
<protein>
    <submittedName>
        <fullName evidence="1">27484_t:CDS:1</fullName>
    </submittedName>
</protein>
<accession>A0ABN7XMZ0</accession>
<organism evidence="1 2">
    <name type="scientific">Gigaspora margarita</name>
    <dbReference type="NCBI Taxonomy" id="4874"/>
    <lineage>
        <taxon>Eukaryota</taxon>
        <taxon>Fungi</taxon>
        <taxon>Fungi incertae sedis</taxon>
        <taxon>Mucoromycota</taxon>
        <taxon>Glomeromycotina</taxon>
        <taxon>Glomeromycetes</taxon>
        <taxon>Diversisporales</taxon>
        <taxon>Gigasporaceae</taxon>
        <taxon>Gigaspora</taxon>
    </lineage>
</organism>
<feature type="non-terminal residue" evidence="1">
    <location>
        <position position="1"/>
    </location>
</feature>
<reference evidence="1 2" key="1">
    <citation type="submission" date="2021-06" db="EMBL/GenBank/DDBJ databases">
        <authorList>
            <person name="Kallberg Y."/>
            <person name="Tangrot J."/>
            <person name="Rosling A."/>
        </authorList>
    </citation>
    <scope>NUCLEOTIDE SEQUENCE [LARGE SCALE GENOMIC DNA]</scope>
    <source>
        <strain evidence="1 2">120-4 pot B 10/14</strain>
    </source>
</reference>
<keyword evidence="2" id="KW-1185">Reference proteome</keyword>
<name>A0ABN7XMZ0_GIGMA</name>
<dbReference type="Proteomes" id="UP000789901">
    <property type="component" value="Unassembled WGS sequence"/>
</dbReference>